<feature type="domain" description="Glycosyl transferase family 1" evidence="4">
    <location>
        <begin position="196"/>
        <end position="349"/>
    </location>
</feature>
<keyword evidence="7" id="KW-1185">Reference proteome</keyword>
<dbReference type="InterPro" id="IPR028098">
    <property type="entry name" value="Glyco_trans_4-like_N"/>
</dbReference>
<evidence type="ECO:0000313" key="6">
    <source>
        <dbReference type="EMBL" id="MDP9823455.1"/>
    </source>
</evidence>
<dbReference type="RefSeq" id="WP_068120798.1">
    <property type="nucleotide sequence ID" value="NZ_CCXJ01000309.1"/>
</dbReference>
<sequence>MLESPSLTGRHVLFLSWRDTRNPEGGGAERYLEQIAAGLVARGARVTIFAAAHAAAPPEEERDGIRFVRAGSKTTVYLAGIMRLLRGRFGPVDVVVDVQNGLPFFSRLVTRAPVVVLVHHVHREQWPVVYPGRAGQVGWWIERWLAPRVYRRCQYVAVSHATKAELAELGVAPERVAVVHNGTEPLLAASVGKAPTPTVAVVGRLVPHKQVEHAVDAVLALRPEFPDLVLHVVGDGWWDANLREYVAERGAHDVVRFEGHVSEQRKHELYGRAWVLALPSLKEGWGLVIGEAGTHRTPTVAYHAAGGTQESVQHDYSGILVDDEEEFTAALGRLLRDTRLRERLGAGAEDRSRIFSWEHAQAAFGRVLKSALAGELVETRDQG</sequence>
<dbReference type="Pfam" id="PF00534">
    <property type="entry name" value="Glycos_transf_1"/>
    <property type="match status" value="1"/>
</dbReference>
<evidence type="ECO:0000259" key="5">
    <source>
        <dbReference type="Pfam" id="PF13439"/>
    </source>
</evidence>
<evidence type="ECO:0000259" key="4">
    <source>
        <dbReference type="Pfam" id="PF00534"/>
    </source>
</evidence>
<feature type="domain" description="Glycosyltransferase subfamily 4-like N-terminal" evidence="5">
    <location>
        <begin position="26"/>
        <end position="183"/>
    </location>
</feature>
<proteinExistence type="inferred from homology"/>
<gene>
    <name evidence="6" type="ORF">J2S59_003264</name>
</gene>
<evidence type="ECO:0000256" key="1">
    <source>
        <dbReference type="ARBA" id="ARBA00009481"/>
    </source>
</evidence>
<dbReference type="PANTHER" id="PTHR12526">
    <property type="entry name" value="GLYCOSYLTRANSFERASE"/>
    <property type="match status" value="1"/>
</dbReference>
<keyword evidence="3" id="KW-0808">Transferase</keyword>
<comment type="caution">
    <text evidence="6">The sequence shown here is derived from an EMBL/GenBank/DDBJ whole genome shotgun (WGS) entry which is preliminary data.</text>
</comment>
<dbReference type="InterPro" id="IPR001296">
    <property type="entry name" value="Glyco_trans_1"/>
</dbReference>
<dbReference type="CDD" id="cd03801">
    <property type="entry name" value="GT4_PimA-like"/>
    <property type="match status" value="1"/>
</dbReference>
<evidence type="ECO:0000313" key="7">
    <source>
        <dbReference type="Proteomes" id="UP001240447"/>
    </source>
</evidence>
<protein>
    <submittedName>
        <fullName evidence="6">Glycosyltransferase involved in cell wall biosynthesis</fullName>
    </submittedName>
</protein>
<keyword evidence="2" id="KW-0328">Glycosyltransferase</keyword>
<name>A0ABT9NTU7_9ACTN</name>
<dbReference type="Proteomes" id="UP001240447">
    <property type="component" value="Unassembled WGS sequence"/>
</dbReference>
<comment type="similarity">
    <text evidence="1">Belongs to the glycosyltransferase group 1 family. Glycosyltransferase 4 subfamily.</text>
</comment>
<reference evidence="6 7" key="1">
    <citation type="submission" date="2023-07" db="EMBL/GenBank/DDBJ databases">
        <title>Sequencing the genomes of 1000 actinobacteria strains.</title>
        <authorList>
            <person name="Klenk H.-P."/>
        </authorList>
    </citation>
    <scope>NUCLEOTIDE SEQUENCE [LARGE SCALE GENOMIC DNA]</scope>
    <source>
        <strain evidence="6 7">GD13</strain>
    </source>
</reference>
<accession>A0ABT9NTU7</accession>
<evidence type="ECO:0000256" key="3">
    <source>
        <dbReference type="ARBA" id="ARBA00022679"/>
    </source>
</evidence>
<evidence type="ECO:0000256" key="2">
    <source>
        <dbReference type="ARBA" id="ARBA00022676"/>
    </source>
</evidence>
<dbReference type="EMBL" id="JAUSQM010000001">
    <property type="protein sequence ID" value="MDP9823455.1"/>
    <property type="molecule type" value="Genomic_DNA"/>
</dbReference>
<dbReference type="Gene3D" id="3.40.50.2000">
    <property type="entry name" value="Glycogen Phosphorylase B"/>
    <property type="match status" value="2"/>
</dbReference>
<dbReference type="Pfam" id="PF13439">
    <property type="entry name" value="Glyco_transf_4"/>
    <property type="match status" value="1"/>
</dbReference>
<dbReference type="SUPFAM" id="SSF53756">
    <property type="entry name" value="UDP-Glycosyltransferase/glycogen phosphorylase"/>
    <property type="match status" value="1"/>
</dbReference>
<organism evidence="6 7">
    <name type="scientific">Nocardioides massiliensis</name>
    <dbReference type="NCBI Taxonomy" id="1325935"/>
    <lineage>
        <taxon>Bacteria</taxon>
        <taxon>Bacillati</taxon>
        <taxon>Actinomycetota</taxon>
        <taxon>Actinomycetes</taxon>
        <taxon>Propionibacteriales</taxon>
        <taxon>Nocardioidaceae</taxon>
        <taxon>Nocardioides</taxon>
    </lineage>
</organism>
<dbReference type="PANTHER" id="PTHR12526:SF640">
    <property type="entry name" value="COLANIC ACID BIOSYNTHESIS GLYCOSYLTRANSFERASE WCAL-RELATED"/>
    <property type="match status" value="1"/>
</dbReference>